<evidence type="ECO:0000313" key="1">
    <source>
        <dbReference type="EMBL" id="PKW19143.1"/>
    </source>
</evidence>
<gene>
    <name evidence="1" type="ORF">A8926_7292</name>
</gene>
<dbReference type="OrthoDB" id="3231229at2"/>
<protein>
    <submittedName>
        <fullName evidence="1">Uncharacterized protein</fullName>
    </submittedName>
</protein>
<comment type="caution">
    <text evidence="1">The sequence shown here is derived from an EMBL/GenBank/DDBJ whole genome shotgun (WGS) entry which is preliminary data.</text>
</comment>
<dbReference type="STRING" id="994479.GCA_000194155_05372"/>
<dbReference type="InterPro" id="IPR010697">
    <property type="entry name" value="YspA"/>
</dbReference>
<name>A0A2N3Y8D2_SACSN</name>
<dbReference type="RefSeq" id="WP_010311163.1">
    <property type="nucleotide sequence ID" value="NZ_CP061007.1"/>
</dbReference>
<dbReference type="Gene3D" id="3.40.50.450">
    <property type="match status" value="1"/>
</dbReference>
<reference evidence="1" key="1">
    <citation type="submission" date="2017-12" db="EMBL/GenBank/DDBJ databases">
        <title>Sequencing the genomes of 1000 Actinobacteria strains.</title>
        <authorList>
            <person name="Klenk H.-P."/>
        </authorList>
    </citation>
    <scope>NUCLEOTIDE SEQUENCE [LARGE SCALE GENOMIC DNA]</scope>
    <source>
        <strain evidence="1">DSM 44228</strain>
    </source>
</reference>
<sequence length="160" mass="17063">MPRIGITGHSNLSAACVPLVRKALESELSAYREQELVGVSCLARGADQLFAHVVLSLGGSLEAVLPAADYRERKVKPDNAAEFDELISKAAKVHTMPFAESNRDAYMGASEHILGSVDAMFAVWDGQPADGRGGTGDVVQTARELGMPITVVWPDGAERE</sequence>
<accession>A0A2N3Y8D2</accession>
<dbReference type="PANTHER" id="PTHR38440:SF1">
    <property type="entry name" value="UPF0398 PROTEIN SPR0331"/>
    <property type="match status" value="1"/>
</dbReference>
<dbReference type="Proteomes" id="UP000233786">
    <property type="component" value="Unassembled WGS sequence"/>
</dbReference>
<dbReference type="SUPFAM" id="SSF102405">
    <property type="entry name" value="MCP/YpsA-like"/>
    <property type="match status" value="1"/>
</dbReference>
<dbReference type="EMBL" id="PJNB01000001">
    <property type="protein sequence ID" value="PKW19143.1"/>
    <property type="molecule type" value="Genomic_DNA"/>
</dbReference>
<keyword evidence="2" id="KW-1185">Reference proteome</keyword>
<dbReference type="PROSITE" id="PS51257">
    <property type="entry name" value="PROKAR_LIPOPROTEIN"/>
    <property type="match status" value="1"/>
</dbReference>
<dbReference type="AlphaFoldDB" id="A0A2N3Y8D2"/>
<dbReference type="PANTHER" id="PTHR38440">
    <property type="entry name" value="UPF0398 PROTEIN YPSA"/>
    <property type="match status" value="1"/>
</dbReference>
<proteinExistence type="predicted"/>
<evidence type="ECO:0000313" key="2">
    <source>
        <dbReference type="Proteomes" id="UP000233786"/>
    </source>
</evidence>
<organism evidence="1 2">
    <name type="scientific">Saccharopolyspora spinosa</name>
    <dbReference type="NCBI Taxonomy" id="60894"/>
    <lineage>
        <taxon>Bacteria</taxon>
        <taxon>Bacillati</taxon>
        <taxon>Actinomycetota</taxon>
        <taxon>Actinomycetes</taxon>
        <taxon>Pseudonocardiales</taxon>
        <taxon>Pseudonocardiaceae</taxon>
        <taxon>Saccharopolyspora</taxon>
    </lineage>
</organism>